<feature type="non-terminal residue" evidence="5">
    <location>
        <position position="1"/>
    </location>
</feature>
<evidence type="ECO:0000259" key="4">
    <source>
        <dbReference type="Pfam" id="PF00730"/>
    </source>
</evidence>
<gene>
    <name evidence="5" type="ORF">MYCIT1_LOCUS5568</name>
</gene>
<name>A0AAD2GW11_9AGAR</name>
<dbReference type="GO" id="GO:0003677">
    <property type="term" value="F:DNA binding"/>
    <property type="evidence" value="ECO:0007669"/>
    <property type="project" value="InterPro"/>
</dbReference>
<feature type="domain" description="HhH-GPD" evidence="4">
    <location>
        <begin position="88"/>
        <end position="177"/>
    </location>
</feature>
<dbReference type="GO" id="GO:0006285">
    <property type="term" value="P:base-excision repair, AP site formation"/>
    <property type="evidence" value="ECO:0007669"/>
    <property type="project" value="UniProtKB-ARBA"/>
</dbReference>
<organism evidence="5 6">
    <name type="scientific">Mycena citricolor</name>
    <dbReference type="NCBI Taxonomy" id="2018698"/>
    <lineage>
        <taxon>Eukaryota</taxon>
        <taxon>Fungi</taxon>
        <taxon>Dikarya</taxon>
        <taxon>Basidiomycota</taxon>
        <taxon>Agaricomycotina</taxon>
        <taxon>Agaricomycetes</taxon>
        <taxon>Agaricomycetidae</taxon>
        <taxon>Agaricales</taxon>
        <taxon>Marasmiineae</taxon>
        <taxon>Mycenaceae</taxon>
        <taxon>Mycena</taxon>
    </lineage>
</organism>
<dbReference type="AlphaFoldDB" id="A0AAD2GW11"/>
<reference evidence="5" key="1">
    <citation type="submission" date="2023-11" db="EMBL/GenBank/DDBJ databases">
        <authorList>
            <person name="De Vega J J."/>
            <person name="De Vega J J."/>
        </authorList>
    </citation>
    <scope>NUCLEOTIDE SEQUENCE</scope>
</reference>
<dbReference type="Pfam" id="PF00730">
    <property type="entry name" value="HhH-GPD"/>
    <property type="match status" value="1"/>
</dbReference>
<protein>
    <recommendedName>
        <fullName evidence="4">HhH-GPD domain-containing protein</fullName>
    </recommendedName>
</protein>
<feature type="compositionally biased region" description="Basic residues" evidence="3">
    <location>
        <begin position="163"/>
        <end position="177"/>
    </location>
</feature>
<evidence type="ECO:0000256" key="2">
    <source>
        <dbReference type="ARBA" id="ARBA00023242"/>
    </source>
</evidence>
<accession>A0AAD2GW11</accession>
<dbReference type="GO" id="GO:0003824">
    <property type="term" value="F:catalytic activity"/>
    <property type="evidence" value="ECO:0007669"/>
    <property type="project" value="InterPro"/>
</dbReference>
<dbReference type="Proteomes" id="UP001295794">
    <property type="component" value="Unassembled WGS sequence"/>
</dbReference>
<comment type="caution">
    <text evidence="5">The sequence shown here is derived from an EMBL/GenBank/DDBJ whole genome shotgun (WGS) entry which is preliminary data.</text>
</comment>
<dbReference type="EMBL" id="CAVNYO010000077">
    <property type="protein sequence ID" value="CAK5264958.1"/>
    <property type="molecule type" value="Genomic_DNA"/>
</dbReference>
<dbReference type="PANTHER" id="PTHR15074">
    <property type="entry name" value="METHYL-CPG-BINDING PROTEIN"/>
    <property type="match status" value="1"/>
</dbReference>
<dbReference type="Gene3D" id="1.10.340.30">
    <property type="entry name" value="Hypothetical protein, domain 2"/>
    <property type="match status" value="1"/>
</dbReference>
<evidence type="ECO:0000313" key="5">
    <source>
        <dbReference type="EMBL" id="CAK5264958.1"/>
    </source>
</evidence>
<keyword evidence="6" id="KW-1185">Reference proteome</keyword>
<feature type="region of interest" description="Disordered" evidence="3">
    <location>
        <begin position="154"/>
        <end position="177"/>
    </location>
</feature>
<dbReference type="InterPro" id="IPR003265">
    <property type="entry name" value="HhH-GPD_domain"/>
</dbReference>
<proteinExistence type="predicted"/>
<dbReference type="PANTHER" id="PTHR15074:SF0">
    <property type="entry name" value="METHYL-CPG-BINDING DOMAIN PROTEIN 4-LIKE PROTEIN"/>
    <property type="match status" value="1"/>
</dbReference>
<dbReference type="InterPro" id="IPR011257">
    <property type="entry name" value="DNA_glycosylase"/>
</dbReference>
<comment type="subcellular location">
    <subcellularLocation>
        <location evidence="1">Nucleus</location>
    </subcellularLocation>
</comment>
<sequence>HFDHVACDSPKKTLLVCRDVSIFLKAAQETKKYRPLRCECHGGIVADACETETSAHSRQGRLNTNDQWGLKTSGPESCAENPWKLLVAVTLLNKTAGKLAISVFDKILSKWPTPWLLSQAPEDELVDLLRPLGTYNVRTKRLVDLSRAYLKDPPSIHDERTSRAHSPHVSPRKRRKYQPTAISHLPGTGAYALDSYRIFCLGMFSDEWKEVYPLDKELIRFLRWKWAVFEQKQWDPVAGIEGPINIPYIEKMIRELEMSKIDKSITVSLGEEVPNPLARSVDE</sequence>
<dbReference type="SUPFAM" id="SSF48150">
    <property type="entry name" value="DNA-glycosylase"/>
    <property type="match status" value="1"/>
</dbReference>
<keyword evidence="2" id="KW-0539">Nucleus</keyword>
<evidence type="ECO:0000256" key="3">
    <source>
        <dbReference type="SAM" id="MobiDB-lite"/>
    </source>
</evidence>
<dbReference type="GO" id="GO:0005634">
    <property type="term" value="C:nucleus"/>
    <property type="evidence" value="ECO:0007669"/>
    <property type="project" value="UniProtKB-SubCell"/>
</dbReference>
<evidence type="ECO:0000256" key="1">
    <source>
        <dbReference type="ARBA" id="ARBA00004123"/>
    </source>
</evidence>
<evidence type="ECO:0000313" key="6">
    <source>
        <dbReference type="Proteomes" id="UP001295794"/>
    </source>
</evidence>
<dbReference type="InterPro" id="IPR045138">
    <property type="entry name" value="MeCP2/MBD4"/>
</dbReference>